<organism evidence="3 4">
    <name type="scientific">Oerskovia jenensis</name>
    <dbReference type="NCBI Taxonomy" id="162169"/>
    <lineage>
        <taxon>Bacteria</taxon>
        <taxon>Bacillati</taxon>
        <taxon>Actinomycetota</taxon>
        <taxon>Actinomycetes</taxon>
        <taxon>Micrococcales</taxon>
        <taxon>Cellulomonadaceae</taxon>
        <taxon>Oerskovia</taxon>
    </lineage>
</organism>
<evidence type="ECO:0000313" key="3">
    <source>
        <dbReference type="EMBL" id="MBM7479389.1"/>
    </source>
</evidence>
<proteinExistence type="predicted"/>
<gene>
    <name evidence="3" type="ORF">JOD49_002309</name>
</gene>
<name>A0ABS2LH01_9CELL</name>
<evidence type="ECO:0008006" key="5">
    <source>
        <dbReference type="Google" id="ProtNLM"/>
    </source>
</evidence>
<evidence type="ECO:0000313" key="4">
    <source>
        <dbReference type="Proteomes" id="UP000698059"/>
    </source>
</evidence>
<feature type="chain" id="PRO_5046502628" description="Lipoprotein LprG" evidence="2">
    <location>
        <begin position="22"/>
        <end position="271"/>
    </location>
</feature>
<reference evidence="3 4" key="1">
    <citation type="submission" date="2021-01" db="EMBL/GenBank/DDBJ databases">
        <title>Sequencing the genomes of 1000 actinobacteria strains.</title>
        <authorList>
            <person name="Klenk H.-P."/>
        </authorList>
    </citation>
    <scope>NUCLEOTIDE SEQUENCE [LARGE SCALE GENOMIC DNA]</scope>
    <source>
        <strain evidence="3 4">DSM 46000</strain>
    </source>
</reference>
<keyword evidence="2" id="KW-0732">Signal</keyword>
<protein>
    <recommendedName>
        <fullName evidence="5">Lipoprotein LprG</fullName>
    </recommendedName>
</protein>
<dbReference type="InterPro" id="IPR029046">
    <property type="entry name" value="LolA/LolB/LppX"/>
</dbReference>
<dbReference type="PROSITE" id="PS51257">
    <property type="entry name" value="PROKAR_LIPOPROTEIN"/>
    <property type="match status" value="1"/>
</dbReference>
<sequence>MRLSRGLAALSLASAMTLALGACSGDAEPVASPPAASPETSPSPTPTPSPTEKVSNELTAENVIGRLTAAHRAAGSVTLSTSVTIDGEPMAITGDVAFLDGSQDLRLAFAMPGVTIDVRRVTGTYYLGAGELSANMFNTVDIAGPADGPAGLGLIAAALDPAQSIGLLAPGVTSLEKSGDPVVVDGVETQPYTLTVDTARLDAVAQEAIKGDDGILPPTLAVQLWVGADDLVRKHVQVVGAENLEFAYTAWGAAPAVVAPTPEQITAEPIL</sequence>
<dbReference type="Gene3D" id="2.50.20.20">
    <property type="match status" value="1"/>
</dbReference>
<comment type="caution">
    <text evidence="3">The sequence shown here is derived from an EMBL/GenBank/DDBJ whole genome shotgun (WGS) entry which is preliminary data.</text>
</comment>
<accession>A0ABS2LH01</accession>
<dbReference type="EMBL" id="JAFBBO010000001">
    <property type="protein sequence ID" value="MBM7479389.1"/>
    <property type="molecule type" value="Genomic_DNA"/>
</dbReference>
<dbReference type="RefSeq" id="WP_205307328.1">
    <property type="nucleotide sequence ID" value="NZ_BAAAVF010000004.1"/>
</dbReference>
<evidence type="ECO:0000256" key="2">
    <source>
        <dbReference type="SAM" id="SignalP"/>
    </source>
</evidence>
<keyword evidence="4" id="KW-1185">Reference proteome</keyword>
<dbReference type="SUPFAM" id="SSF89392">
    <property type="entry name" value="Prokaryotic lipoproteins and lipoprotein localization factors"/>
    <property type="match status" value="1"/>
</dbReference>
<feature type="signal peptide" evidence="2">
    <location>
        <begin position="1"/>
        <end position="21"/>
    </location>
</feature>
<feature type="compositionally biased region" description="Pro residues" evidence="1">
    <location>
        <begin position="31"/>
        <end position="49"/>
    </location>
</feature>
<feature type="region of interest" description="Disordered" evidence="1">
    <location>
        <begin position="26"/>
        <end position="54"/>
    </location>
</feature>
<evidence type="ECO:0000256" key="1">
    <source>
        <dbReference type="SAM" id="MobiDB-lite"/>
    </source>
</evidence>
<dbReference type="Proteomes" id="UP000698059">
    <property type="component" value="Unassembled WGS sequence"/>
</dbReference>